<feature type="transmembrane region" description="Helical" evidence="1">
    <location>
        <begin position="38"/>
        <end position="58"/>
    </location>
</feature>
<reference evidence="2 3" key="1">
    <citation type="submission" date="2018-04" db="EMBL/GenBank/DDBJ databases">
        <authorList>
            <person name="Vogel A."/>
        </authorList>
    </citation>
    <scope>NUCLEOTIDE SEQUENCE [LARGE SCALE GENOMIC DNA]</scope>
</reference>
<dbReference type="Proteomes" id="UP000595140">
    <property type="component" value="Unassembled WGS sequence"/>
</dbReference>
<dbReference type="AlphaFoldDB" id="A0A484MME0"/>
<keyword evidence="1" id="KW-1133">Transmembrane helix</keyword>
<dbReference type="EMBL" id="OOIL02003924">
    <property type="protein sequence ID" value="VFQ90010.1"/>
    <property type="molecule type" value="Genomic_DNA"/>
</dbReference>
<name>A0A484MME0_9ASTE</name>
<keyword evidence="1" id="KW-0812">Transmembrane</keyword>
<accession>A0A484MME0</accession>
<evidence type="ECO:0000313" key="3">
    <source>
        <dbReference type="Proteomes" id="UP000595140"/>
    </source>
</evidence>
<proteinExistence type="predicted"/>
<evidence type="ECO:0000256" key="1">
    <source>
        <dbReference type="SAM" id="Phobius"/>
    </source>
</evidence>
<evidence type="ECO:0000313" key="2">
    <source>
        <dbReference type="EMBL" id="VFQ90010.1"/>
    </source>
</evidence>
<protein>
    <submittedName>
        <fullName evidence="2">Uncharacterized protein</fullName>
    </submittedName>
</protein>
<feature type="transmembrane region" description="Helical" evidence="1">
    <location>
        <begin position="79"/>
        <end position="102"/>
    </location>
</feature>
<organism evidence="2 3">
    <name type="scientific">Cuscuta campestris</name>
    <dbReference type="NCBI Taxonomy" id="132261"/>
    <lineage>
        <taxon>Eukaryota</taxon>
        <taxon>Viridiplantae</taxon>
        <taxon>Streptophyta</taxon>
        <taxon>Embryophyta</taxon>
        <taxon>Tracheophyta</taxon>
        <taxon>Spermatophyta</taxon>
        <taxon>Magnoliopsida</taxon>
        <taxon>eudicotyledons</taxon>
        <taxon>Gunneridae</taxon>
        <taxon>Pentapetalae</taxon>
        <taxon>asterids</taxon>
        <taxon>lamiids</taxon>
        <taxon>Solanales</taxon>
        <taxon>Convolvulaceae</taxon>
        <taxon>Cuscuteae</taxon>
        <taxon>Cuscuta</taxon>
        <taxon>Cuscuta subgen. Grammica</taxon>
        <taxon>Cuscuta sect. Cleistogrammica</taxon>
    </lineage>
</organism>
<keyword evidence="1" id="KW-0472">Membrane</keyword>
<keyword evidence="3" id="KW-1185">Reference proteome</keyword>
<sequence length="162" mass="17696">MTQTLGRRRAGSPKKNYYTGTSTCNGHWLPLLATTGDILLVISLWMSSTATGFFFLGTRYGFIVLLKLQAKPLLFQSSFLLNFTLTGFRSITFRVLLVLPIASRLHAMTANIAKGRAFLMRSTNSPKGRSTMTGLLCAKGGLLKKLCCSGLIHVWGSNVVSC</sequence>
<gene>
    <name evidence="2" type="ORF">CCAM_LOCUS31786</name>
</gene>